<evidence type="ECO:0000256" key="3">
    <source>
        <dbReference type="ARBA" id="ARBA00022801"/>
    </source>
</evidence>
<protein>
    <recommendedName>
        <fullName evidence="1">RNA helicase</fullName>
        <ecNumber evidence="1">3.6.4.13</ecNumber>
    </recommendedName>
</protein>
<evidence type="ECO:0000259" key="11">
    <source>
        <dbReference type="PROSITE" id="PS51194"/>
    </source>
</evidence>
<dbReference type="PROSITE" id="PS51195">
    <property type="entry name" value="Q_MOTIF"/>
    <property type="match status" value="1"/>
</dbReference>
<keyword evidence="3 9" id="KW-0378">Hydrolase</keyword>
<dbReference type="GO" id="GO:0003724">
    <property type="term" value="F:RNA helicase activity"/>
    <property type="evidence" value="ECO:0007669"/>
    <property type="project" value="UniProtKB-EC"/>
</dbReference>
<evidence type="ECO:0000256" key="2">
    <source>
        <dbReference type="ARBA" id="ARBA00022741"/>
    </source>
</evidence>
<evidence type="ECO:0000256" key="5">
    <source>
        <dbReference type="ARBA" id="ARBA00022840"/>
    </source>
</evidence>
<evidence type="ECO:0000256" key="4">
    <source>
        <dbReference type="ARBA" id="ARBA00022806"/>
    </source>
</evidence>
<dbReference type="PROSITE" id="PS51194">
    <property type="entry name" value="HELICASE_CTER"/>
    <property type="match status" value="1"/>
</dbReference>
<dbReference type="EMBL" id="KZ992795">
    <property type="protein sequence ID" value="RKP06914.1"/>
    <property type="molecule type" value="Genomic_DNA"/>
</dbReference>
<dbReference type="FunFam" id="3.40.50.300:FF:000849">
    <property type="entry name" value="ATP-dependent RNA helicase DBP5"/>
    <property type="match status" value="1"/>
</dbReference>
<evidence type="ECO:0000259" key="12">
    <source>
        <dbReference type="PROSITE" id="PS51195"/>
    </source>
</evidence>
<dbReference type="InterPro" id="IPR027417">
    <property type="entry name" value="P-loop_NTPase"/>
</dbReference>
<dbReference type="GO" id="GO:0016787">
    <property type="term" value="F:hydrolase activity"/>
    <property type="evidence" value="ECO:0007669"/>
    <property type="project" value="UniProtKB-KW"/>
</dbReference>
<reference evidence="14" key="1">
    <citation type="journal article" date="2018" name="Nat. Microbiol.">
        <title>Leveraging single-cell genomics to expand the fungal tree of life.</title>
        <authorList>
            <person name="Ahrendt S.R."/>
            <person name="Quandt C.A."/>
            <person name="Ciobanu D."/>
            <person name="Clum A."/>
            <person name="Salamov A."/>
            <person name="Andreopoulos B."/>
            <person name="Cheng J.F."/>
            <person name="Woyke T."/>
            <person name="Pelin A."/>
            <person name="Henrissat B."/>
            <person name="Reynolds N.K."/>
            <person name="Benny G.L."/>
            <person name="Smith M.E."/>
            <person name="James T.Y."/>
            <person name="Grigoriev I.V."/>
        </authorList>
    </citation>
    <scope>NUCLEOTIDE SEQUENCE [LARGE SCALE GENOMIC DNA]</scope>
    <source>
        <strain evidence="14">RSA 1356</strain>
    </source>
</reference>
<dbReference type="OrthoDB" id="10265785at2759"/>
<gene>
    <name evidence="13" type="ORF">THASP1DRAFT_31274</name>
</gene>
<keyword evidence="14" id="KW-1185">Reference proteome</keyword>
<evidence type="ECO:0000256" key="6">
    <source>
        <dbReference type="ARBA" id="ARBA00022884"/>
    </source>
</evidence>
<dbReference type="SMART" id="SM00490">
    <property type="entry name" value="HELICc"/>
    <property type="match status" value="1"/>
</dbReference>
<feature type="domain" description="Helicase ATP-binding" evidence="10">
    <location>
        <begin position="95"/>
        <end position="263"/>
    </location>
</feature>
<dbReference type="GO" id="GO:0005524">
    <property type="term" value="F:ATP binding"/>
    <property type="evidence" value="ECO:0007669"/>
    <property type="project" value="UniProtKB-KW"/>
</dbReference>
<dbReference type="Pfam" id="PF00270">
    <property type="entry name" value="DEAD"/>
    <property type="match status" value="1"/>
</dbReference>
<dbReference type="SMART" id="SM00487">
    <property type="entry name" value="DEXDc"/>
    <property type="match status" value="1"/>
</dbReference>
<dbReference type="PROSITE" id="PS00039">
    <property type="entry name" value="DEAD_ATP_HELICASE"/>
    <property type="match status" value="1"/>
</dbReference>
<dbReference type="InterPro" id="IPR014014">
    <property type="entry name" value="RNA_helicase_DEAD_Q_motif"/>
</dbReference>
<dbReference type="InterPro" id="IPR014001">
    <property type="entry name" value="Helicase_ATP-bd"/>
</dbReference>
<dbReference type="InterPro" id="IPR000629">
    <property type="entry name" value="RNA-helicase_DEAD-box_CS"/>
</dbReference>
<comment type="similarity">
    <text evidence="9">Belongs to the DEAD box helicase family.</text>
</comment>
<keyword evidence="4 9" id="KW-0347">Helicase</keyword>
<accession>A0A4P9XM03</accession>
<name>A0A4P9XM03_9FUNG</name>
<keyword evidence="5 9" id="KW-0067">ATP-binding</keyword>
<evidence type="ECO:0000256" key="1">
    <source>
        <dbReference type="ARBA" id="ARBA00012552"/>
    </source>
</evidence>
<evidence type="ECO:0000313" key="13">
    <source>
        <dbReference type="EMBL" id="RKP06914.1"/>
    </source>
</evidence>
<dbReference type="EC" id="3.6.4.13" evidence="1"/>
<evidence type="ECO:0000256" key="9">
    <source>
        <dbReference type="RuleBase" id="RU000492"/>
    </source>
</evidence>
<dbReference type="Pfam" id="PF00271">
    <property type="entry name" value="Helicase_C"/>
    <property type="match status" value="1"/>
</dbReference>
<dbReference type="PROSITE" id="PS51192">
    <property type="entry name" value="HELICASE_ATP_BIND_1"/>
    <property type="match status" value="1"/>
</dbReference>
<dbReference type="InterPro" id="IPR011545">
    <property type="entry name" value="DEAD/DEAH_box_helicase_dom"/>
</dbReference>
<evidence type="ECO:0000313" key="14">
    <source>
        <dbReference type="Proteomes" id="UP000271241"/>
    </source>
</evidence>
<feature type="short sequence motif" description="Q motif" evidence="8">
    <location>
        <begin position="62"/>
        <end position="90"/>
    </location>
</feature>
<dbReference type="CDD" id="cd18787">
    <property type="entry name" value="SF2_C_DEAD"/>
    <property type="match status" value="1"/>
</dbReference>
<dbReference type="SUPFAM" id="SSF52540">
    <property type="entry name" value="P-loop containing nucleoside triphosphate hydrolases"/>
    <property type="match status" value="1"/>
</dbReference>
<dbReference type="STRING" id="78915.A0A4P9XM03"/>
<dbReference type="PANTHER" id="PTHR47958">
    <property type="entry name" value="ATP-DEPENDENT RNA HELICASE DBP3"/>
    <property type="match status" value="1"/>
</dbReference>
<dbReference type="AlphaFoldDB" id="A0A4P9XM03"/>
<organism evidence="13 14">
    <name type="scientific">Thamnocephalis sphaerospora</name>
    <dbReference type="NCBI Taxonomy" id="78915"/>
    <lineage>
        <taxon>Eukaryota</taxon>
        <taxon>Fungi</taxon>
        <taxon>Fungi incertae sedis</taxon>
        <taxon>Zoopagomycota</taxon>
        <taxon>Zoopagomycotina</taxon>
        <taxon>Zoopagomycetes</taxon>
        <taxon>Zoopagales</taxon>
        <taxon>Sigmoideomycetaceae</taxon>
        <taxon>Thamnocephalis</taxon>
    </lineage>
</organism>
<dbReference type="InterPro" id="IPR001650">
    <property type="entry name" value="Helicase_C-like"/>
</dbReference>
<evidence type="ECO:0000256" key="8">
    <source>
        <dbReference type="PROSITE-ProRule" id="PRU00552"/>
    </source>
</evidence>
<proteinExistence type="inferred from homology"/>
<dbReference type="Proteomes" id="UP000271241">
    <property type="component" value="Unassembled WGS sequence"/>
</dbReference>
<feature type="domain" description="DEAD-box RNA helicase Q" evidence="12">
    <location>
        <begin position="62"/>
        <end position="90"/>
    </location>
</feature>
<sequence length="450" mass="49892">MTDTAVNEPAASTEAVDNLAEDVAKVSTRDVQSNLAPDTEHEVEVKLADMQADPNSPLYSVKSFEELNLNETLLKGIYDMKFTKPSKIQERALPLLLSEPPKNMIGQSQSGTGKTAAFALTMLSRIDTSLQATQAICLAPARELARQIMDVVKEMGKFTEATAAYALPGESALPGSKITAQIIIGTPGKVGDLIKKGQINPSKVKVFVLDEADNMIDQQGLGDQSIRIRNMMPKSCQIVLFSATFLDRVKQFATRFAPNANQISLKQEELSVDGIKQFYMDCNSEEHKYEVLVLLYSLLTIGQSIIFVKRRDTADEIARRMTSEGHAVISLHGKQEPAERDFVIDSFRSGKSKVLITTNVLARGIDILQVNLVINYDMPLDAYNNPDPETYLHRIGRTGRFGRTGVSINFVHDKISWGHMHAIEQFFGRSITRVPTDDFEEVEAILRKAL</sequence>
<dbReference type="CDD" id="cd17963">
    <property type="entry name" value="DEADc_DDX19_DDX25"/>
    <property type="match status" value="1"/>
</dbReference>
<keyword evidence="6" id="KW-0694">RNA-binding</keyword>
<dbReference type="Gene3D" id="3.40.50.300">
    <property type="entry name" value="P-loop containing nucleotide triphosphate hydrolases"/>
    <property type="match status" value="2"/>
</dbReference>
<dbReference type="GO" id="GO:0003723">
    <property type="term" value="F:RNA binding"/>
    <property type="evidence" value="ECO:0007669"/>
    <property type="project" value="UniProtKB-KW"/>
</dbReference>
<evidence type="ECO:0000256" key="7">
    <source>
        <dbReference type="ARBA" id="ARBA00047984"/>
    </source>
</evidence>
<evidence type="ECO:0000259" key="10">
    <source>
        <dbReference type="PROSITE" id="PS51192"/>
    </source>
</evidence>
<keyword evidence="2 9" id="KW-0547">Nucleotide-binding</keyword>
<comment type="catalytic activity">
    <reaction evidence="7">
        <text>ATP + H2O = ADP + phosphate + H(+)</text>
        <dbReference type="Rhea" id="RHEA:13065"/>
        <dbReference type="ChEBI" id="CHEBI:15377"/>
        <dbReference type="ChEBI" id="CHEBI:15378"/>
        <dbReference type="ChEBI" id="CHEBI:30616"/>
        <dbReference type="ChEBI" id="CHEBI:43474"/>
        <dbReference type="ChEBI" id="CHEBI:456216"/>
        <dbReference type="EC" id="3.6.4.13"/>
    </reaction>
</comment>
<feature type="domain" description="Helicase C-terminal" evidence="11">
    <location>
        <begin position="274"/>
        <end position="442"/>
    </location>
</feature>